<protein>
    <submittedName>
        <fullName evidence="2">Uncharacterized protein</fullName>
    </submittedName>
</protein>
<name>A0ABR2ZSP7_9AGAR</name>
<organism evidence="2 3">
    <name type="scientific">Marasmius tenuissimus</name>
    <dbReference type="NCBI Taxonomy" id="585030"/>
    <lineage>
        <taxon>Eukaryota</taxon>
        <taxon>Fungi</taxon>
        <taxon>Dikarya</taxon>
        <taxon>Basidiomycota</taxon>
        <taxon>Agaricomycotina</taxon>
        <taxon>Agaricomycetes</taxon>
        <taxon>Agaricomycetidae</taxon>
        <taxon>Agaricales</taxon>
        <taxon>Marasmiineae</taxon>
        <taxon>Marasmiaceae</taxon>
        <taxon>Marasmius</taxon>
    </lineage>
</organism>
<gene>
    <name evidence="2" type="ORF">AAF712_009233</name>
</gene>
<evidence type="ECO:0000256" key="1">
    <source>
        <dbReference type="SAM" id="Phobius"/>
    </source>
</evidence>
<keyword evidence="1" id="KW-0812">Transmembrane</keyword>
<dbReference type="Proteomes" id="UP001437256">
    <property type="component" value="Unassembled WGS sequence"/>
</dbReference>
<dbReference type="EMBL" id="JBBXMP010000072">
    <property type="protein sequence ID" value="KAL0063879.1"/>
    <property type="molecule type" value="Genomic_DNA"/>
</dbReference>
<evidence type="ECO:0000313" key="2">
    <source>
        <dbReference type="EMBL" id="KAL0063879.1"/>
    </source>
</evidence>
<keyword evidence="3" id="KW-1185">Reference proteome</keyword>
<proteinExistence type="predicted"/>
<feature type="transmembrane region" description="Helical" evidence="1">
    <location>
        <begin position="159"/>
        <end position="180"/>
    </location>
</feature>
<accession>A0ABR2ZSP7</accession>
<feature type="transmembrane region" description="Helical" evidence="1">
    <location>
        <begin position="92"/>
        <end position="111"/>
    </location>
</feature>
<reference evidence="2 3" key="1">
    <citation type="submission" date="2024-05" db="EMBL/GenBank/DDBJ databases">
        <title>A draft genome resource for the thread blight pathogen Marasmius tenuissimus strain MS-2.</title>
        <authorList>
            <person name="Yulfo-Soto G.E."/>
            <person name="Baruah I.K."/>
            <person name="Amoako-Attah I."/>
            <person name="Bukari Y."/>
            <person name="Meinhardt L.W."/>
            <person name="Bailey B.A."/>
            <person name="Cohen S.P."/>
        </authorList>
    </citation>
    <scope>NUCLEOTIDE SEQUENCE [LARGE SCALE GENOMIC DNA]</scope>
    <source>
        <strain evidence="2 3">MS-2</strain>
    </source>
</reference>
<evidence type="ECO:0000313" key="3">
    <source>
        <dbReference type="Proteomes" id="UP001437256"/>
    </source>
</evidence>
<feature type="transmembrane region" description="Helical" evidence="1">
    <location>
        <begin position="27"/>
        <end position="46"/>
    </location>
</feature>
<sequence>MSDDQNDYAGYLLCMAESNRDQDMQGFAVRLATFIANICIAMLIAWSDSEAVKSAVKVLLLQNFSPSPVFEKCKPSTNGWLTYKMFTTVNKLSLVIDLMFLIPLVWIIYLVRHFKDIRGEYRRHMSKKKDISIVQRLGRAIKSFVISQWDVITRSHPWIFPYTVLICYFVWANSLLIWLLDPRWYFYWVRVELTGDDSNPPEKDSFKLLGYGQLLAVGTAIEPLWLALKLAYCKRRNVVSWFKQCPRFVWDGVVFTITGHRNPWKQIEEETRRRMDTPGVGRDALYTQITPTEFVVTDNRRDVRVEDLQA</sequence>
<keyword evidence="1" id="KW-1133">Transmembrane helix</keyword>
<keyword evidence="1" id="KW-0472">Membrane</keyword>
<feature type="transmembrane region" description="Helical" evidence="1">
    <location>
        <begin position="208"/>
        <end position="228"/>
    </location>
</feature>
<comment type="caution">
    <text evidence="2">The sequence shown here is derived from an EMBL/GenBank/DDBJ whole genome shotgun (WGS) entry which is preliminary data.</text>
</comment>